<comment type="caution">
    <text evidence="4">The sequence shown here is derived from an EMBL/GenBank/DDBJ whole genome shotgun (WGS) entry which is preliminary data.</text>
</comment>
<organism evidence="4 5">
    <name type="scientific">Reticulibacter mediterranei</name>
    <dbReference type="NCBI Taxonomy" id="2778369"/>
    <lineage>
        <taxon>Bacteria</taxon>
        <taxon>Bacillati</taxon>
        <taxon>Chloroflexota</taxon>
        <taxon>Ktedonobacteria</taxon>
        <taxon>Ktedonobacterales</taxon>
        <taxon>Reticulibacteraceae</taxon>
        <taxon>Reticulibacter</taxon>
    </lineage>
</organism>
<protein>
    <submittedName>
        <fullName evidence="4">Sugar ABC transporter substrate-binding protein</fullName>
    </submittedName>
</protein>
<dbReference type="InterPro" id="IPR006059">
    <property type="entry name" value="SBP"/>
</dbReference>
<keyword evidence="2" id="KW-0813">Transport</keyword>
<dbReference type="Proteomes" id="UP000597444">
    <property type="component" value="Unassembled WGS sequence"/>
</dbReference>
<name>A0A8J3N5F1_9CHLR</name>
<evidence type="ECO:0000313" key="5">
    <source>
        <dbReference type="Proteomes" id="UP000597444"/>
    </source>
</evidence>
<dbReference type="GO" id="GO:1901982">
    <property type="term" value="F:maltose binding"/>
    <property type="evidence" value="ECO:0007669"/>
    <property type="project" value="TreeGrafter"/>
</dbReference>
<dbReference type="GO" id="GO:0042956">
    <property type="term" value="P:maltodextrin transmembrane transport"/>
    <property type="evidence" value="ECO:0007669"/>
    <property type="project" value="TreeGrafter"/>
</dbReference>
<sequence length="438" mass="47943">MSTNKVPSNGRSGFSQHITRRDALRVVTATAGTLIVGSALDACGGSSSGELTGGNGGPITLQFWDTFSSAEITLLHQLGAEYTKQNPNVKINFFEIPQAQRPTKIPTAVQTNSLPDIIRADYPYQYYLGTRNKLVALDDSLKDWDMRSAIYDVCWKEVTYQGKIVGLPQDKFTAVFCYNQDKFSKDGIDKFPTTWDEFTAVCQKMTHGDEYGLGFYPDGGQLFIPFLLQAGGKIVDDTMTPLFNQEPGVTALQYIIDLVKKYKVTPPDVTGWQYANVDDALKGGKIGMVQLGSWIIGNYRDAKVPWKLGIGKMPSGPAGGGVISSTTMYMVTTNSQHQKESIDLIKWLVSKQNALRWAKTLDHEPIDKFTEADPHFTTEVFQPFKESLSFASGLPATPAWNAVNDALSQAIQKALLGKATPKAALDEAAGIAKDALKS</sequence>
<evidence type="ECO:0000256" key="3">
    <source>
        <dbReference type="ARBA" id="ARBA00022729"/>
    </source>
</evidence>
<proteinExistence type="inferred from homology"/>
<dbReference type="GO" id="GO:0055052">
    <property type="term" value="C:ATP-binding cassette (ABC) transporter complex, substrate-binding subunit-containing"/>
    <property type="evidence" value="ECO:0007669"/>
    <property type="project" value="TreeGrafter"/>
</dbReference>
<accession>A0A8J3N5F1</accession>
<dbReference type="PANTHER" id="PTHR30061:SF50">
    <property type="entry name" value="MALTOSE_MALTODEXTRIN-BINDING PERIPLASMIC PROTEIN"/>
    <property type="match status" value="1"/>
</dbReference>
<dbReference type="Gene3D" id="3.40.190.10">
    <property type="entry name" value="Periplasmic binding protein-like II"/>
    <property type="match status" value="1"/>
</dbReference>
<dbReference type="AlphaFoldDB" id="A0A8J3N5F1"/>
<dbReference type="CDD" id="cd13585">
    <property type="entry name" value="PBP2_TMBP_like"/>
    <property type="match status" value="1"/>
</dbReference>
<keyword evidence="5" id="KW-1185">Reference proteome</keyword>
<dbReference type="RefSeq" id="WP_220209867.1">
    <property type="nucleotide sequence ID" value="NZ_BNJK01000002.1"/>
</dbReference>
<gene>
    <name evidence="4" type="ORF">KSF_092650</name>
</gene>
<keyword evidence="3" id="KW-0732">Signal</keyword>
<dbReference type="Pfam" id="PF01547">
    <property type="entry name" value="SBP_bac_1"/>
    <property type="match status" value="1"/>
</dbReference>
<dbReference type="SUPFAM" id="SSF53850">
    <property type="entry name" value="Periplasmic binding protein-like II"/>
    <property type="match status" value="1"/>
</dbReference>
<evidence type="ECO:0000256" key="1">
    <source>
        <dbReference type="ARBA" id="ARBA00008520"/>
    </source>
</evidence>
<evidence type="ECO:0000256" key="2">
    <source>
        <dbReference type="ARBA" id="ARBA00022448"/>
    </source>
</evidence>
<dbReference type="EMBL" id="BNJK01000002">
    <property type="protein sequence ID" value="GHO99217.1"/>
    <property type="molecule type" value="Genomic_DNA"/>
</dbReference>
<dbReference type="PANTHER" id="PTHR30061">
    <property type="entry name" value="MALTOSE-BINDING PERIPLASMIC PROTEIN"/>
    <property type="match status" value="1"/>
</dbReference>
<dbReference type="GO" id="GO:0015768">
    <property type="term" value="P:maltose transport"/>
    <property type="evidence" value="ECO:0007669"/>
    <property type="project" value="TreeGrafter"/>
</dbReference>
<evidence type="ECO:0000313" key="4">
    <source>
        <dbReference type="EMBL" id="GHO99217.1"/>
    </source>
</evidence>
<reference evidence="4" key="1">
    <citation type="submission" date="2020-10" db="EMBL/GenBank/DDBJ databases">
        <title>Taxonomic study of unclassified bacteria belonging to the class Ktedonobacteria.</title>
        <authorList>
            <person name="Yabe S."/>
            <person name="Wang C.M."/>
            <person name="Zheng Y."/>
            <person name="Sakai Y."/>
            <person name="Cavaletti L."/>
            <person name="Monciardini P."/>
            <person name="Donadio S."/>
        </authorList>
    </citation>
    <scope>NUCLEOTIDE SEQUENCE</scope>
    <source>
        <strain evidence="4">ID150040</strain>
    </source>
</reference>
<comment type="similarity">
    <text evidence="1">Belongs to the bacterial solute-binding protein 1 family.</text>
</comment>